<evidence type="ECO:0000313" key="9">
    <source>
        <dbReference type="Proteomes" id="UP000245959"/>
    </source>
</evidence>
<dbReference type="InterPro" id="IPR000445">
    <property type="entry name" value="HhH_motif"/>
</dbReference>
<dbReference type="Proteomes" id="UP000245959">
    <property type="component" value="Unassembled WGS sequence"/>
</dbReference>
<keyword evidence="9" id="KW-1185">Reference proteome</keyword>
<dbReference type="InterPro" id="IPR007197">
    <property type="entry name" value="rSAM"/>
</dbReference>
<reference evidence="8 9" key="1">
    <citation type="submission" date="2018-04" db="EMBL/GenBank/DDBJ databases">
        <title>Genomic Encyclopedia of Type Strains, Phase IV (KMG-IV): sequencing the most valuable type-strain genomes for metagenomic binning, comparative biology and taxonomic classification.</title>
        <authorList>
            <person name="Goeker M."/>
        </authorList>
    </citation>
    <scope>NUCLEOTIDE SEQUENCE [LARGE SCALE GENOMIC DNA]</scope>
    <source>
        <strain evidence="8 9">DSM 14823</strain>
    </source>
</reference>
<keyword evidence="6" id="KW-0411">Iron-sulfur</keyword>
<keyword evidence="3" id="KW-0479">Metal-binding</keyword>
<keyword evidence="5" id="KW-0408">Iron</keyword>
<dbReference type="SUPFAM" id="SSF102114">
    <property type="entry name" value="Radical SAM enzymes"/>
    <property type="match status" value="1"/>
</dbReference>
<dbReference type="AlphaFoldDB" id="A0A2U1B0H8"/>
<evidence type="ECO:0000256" key="4">
    <source>
        <dbReference type="ARBA" id="ARBA00022763"/>
    </source>
</evidence>
<dbReference type="Gene3D" id="3.20.20.70">
    <property type="entry name" value="Aldolase class I"/>
    <property type="match status" value="1"/>
</dbReference>
<proteinExistence type="predicted"/>
<dbReference type="RefSeq" id="WP_165832944.1">
    <property type="nucleotide sequence ID" value="NZ_CABMMC010000082.1"/>
</dbReference>
<dbReference type="GO" id="GO:0046872">
    <property type="term" value="F:metal ion binding"/>
    <property type="evidence" value="ECO:0007669"/>
    <property type="project" value="UniProtKB-KW"/>
</dbReference>
<sequence>MKLNATEKLALLAEDSRYDLACACGTSAKDRRRRQLDGSWLYPVPLAAGGYGIMLKTLLSNACSSDCRYCPLRHDGVANRCALTPDETAKLFMDYLRKQWLVGIFLSSGIVGTPDHTMELLTDTAAILRRKYRYRGFIHLKVIPGASEAAILRALSLASAVSLNIEAPGARYFSQLSSYKNFERDIVRPLKFLAEQAACGDPRRPVRCSTQFIVGAADEPDRDIVRYTGAIYRKLNFDRVYFSAYQPPKPTEFRLDDGSNDARLTREHRLYQADFLMRSYHFDAAELEFEADGNLDLSTDPKQRWAERHPEFFPVRLNTADREELLRVPGIGPAYADRILACRRAMRLRNWLDIGLKGKAALKAARYAIFS</sequence>
<keyword evidence="8" id="KW-0238">DNA-binding</keyword>
<dbReference type="PANTHER" id="PTHR21180">
    <property type="entry name" value="ENDONUCLEASE/EXONUCLEASE/PHOSPHATASE FAMILY DOMAIN-CONTAINING PROTEIN 1"/>
    <property type="match status" value="1"/>
</dbReference>
<evidence type="ECO:0000256" key="6">
    <source>
        <dbReference type="ARBA" id="ARBA00023014"/>
    </source>
</evidence>
<dbReference type="Gene3D" id="1.10.150.320">
    <property type="entry name" value="Photosystem II 12 kDa extrinsic protein"/>
    <property type="match status" value="1"/>
</dbReference>
<dbReference type="SUPFAM" id="SSF47781">
    <property type="entry name" value="RuvA domain 2-like"/>
    <property type="match status" value="1"/>
</dbReference>
<dbReference type="GO" id="GO:0006281">
    <property type="term" value="P:DNA repair"/>
    <property type="evidence" value="ECO:0007669"/>
    <property type="project" value="UniProtKB-KW"/>
</dbReference>
<dbReference type="GeneID" id="78295157"/>
<dbReference type="InterPro" id="IPR051675">
    <property type="entry name" value="Endo/Exo/Phosphatase_dom_1"/>
</dbReference>
<evidence type="ECO:0000256" key="7">
    <source>
        <dbReference type="ARBA" id="ARBA00023204"/>
    </source>
</evidence>
<dbReference type="GO" id="GO:0003677">
    <property type="term" value="F:DNA binding"/>
    <property type="evidence" value="ECO:0007669"/>
    <property type="project" value="UniProtKB-KW"/>
</dbReference>
<gene>
    <name evidence="8" type="ORF">C8D82_1124</name>
</gene>
<organism evidence="8 9">
    <name type="scientific">Victivallis vadensis</name>
    <dbReference type="NCBI Taxonomy" id="172901"/>
    <lineage>
        <taxon>Bacteria</taxon>
        <taxon>Pseudomonadati</taxon>
        <taxon>Lentisphaerota</taxon>
        <taxon>Lentisphaeria</taxon>
        <taxon>Victivallales</taxon>
        <taxon>Victivallaceae</taxon>
        <taxon>Victivallis</taxon>
    </lineage>
</organism>
<dbReference type="InterPro" id="IPR010994">
    <property type="entry name" value="RuvA_2-like"/>
</dbReference>
<dbReference type="GO" id="GO:0051536">
    <property type="term" value="F:iron-sulfur cluster binding"/>
    <property type="evidence" value="ECO:0007669"/>
    <property type="project" value="UniProtKB-KW"/>
</dbReference>
<keyword evidence="4" id="KW-0227">DNA damage</keyword>
<protein>
    <submittedName>
        <fullName evidence="8">Putative DNA-binding helix-hairpin-helix protein</fullName>
    </submittedName>
</protein>
<evidence type="ECO:0000256" key="3">
    <source>
        <dbReference type="ARBA" id="ARBA00022723"/>
    </source>
</evidence>
<keyword evidence="2" id="KW-0949">S-adenosyl-L-methionine</keyword>
<dbReference type="GO" id="GO:0016787">
    <property type="term" value="F:hydrolase activity"/>
    <property type="evidence" value="ECO:0007669"/>
    <property type="project" value="UniProtKB-ARBA"/>
</dbReference>
<dbReference type="InterPro" id="IPR013785">
    <property type="entry name" value="Aldolase_TIM"/>
</dbReference>
<dbReference type="EMBL" id="QEKH01000012">
    <property type="protein sequence ID" value="PVY42007.1"/>
    <property type="molecule type" value="Genomic_DNA"/>
</dbReference>
<keyword evidence="7" id="KW-0234">DNA repair</keyword>
<dbReference type="CDD" id="cd01335">
    <property type="entry name" value="Radical_SAM"/>
    <property type="match status" value="1"/>
</dbReference>
<dbReference type="PANTHER" id="PTHR21180:SF9">
    <property type="entry name" value="TYPE II SECRETION SYSTEM PROTEIN K"/>
    <property type="match status" value="1"/>
</dbReference>
<name>A0A2U1B0H8_9BACT</name>
<dbReference type="Pfam" id="PF00633">
    <property type="entry name" value="HHH"/>
    <property type="match status" value="1"/>
</dbReference>
<accession>A0A2U1B0H8</accession>
<dbReference type="InterPro" id="IPR058240">
    <property type="entry name" value="rSAM_sf"/>
</dbReference>
<dbReference type="SFLD" id="SFLDS00029">
    <property type="entry name" value="Radical_SAM"/>
    <property type="match status" value="1"/>
</dbReference>
<dbReference type="GO" id="GO:0140097">
    <property type="term" value="F:catalytic activity, acting on DNA"/>
    <property type="evidence" value="ECO:0007669"/>
    <property type="project" value="UniProtKB-ARBA"/>
</dbReference>
<dbReference type="SFLD" id="SFLDG01102">
    <property type="entry name" value="Uncharacterised_Radical_SAM_Su"/>
    <property type="match status" value="1"/>
</dbReference>
<evidence type="ECO:0000256" key="1">
    <source>
        <dbReference type="ARBA" id="ARBA00001966"/>
    </source>
</evidence>
<comment type="caution">
    <text evidence="8">The sequence shown here is derived from an EMBL/GenBank/DDBJ whole genome shotgun (WGS) entry which is preliminary data.</text>
</comment>
<dbReference type="InterPro" id="IPR023874">
    <property type="entry name" value="DNA_rSAM_put"/>
</dbReference>
<evidence type="ECO:0000256" key="5">
    <source>
        <dbReference type="ARBA" id="ARBA00023004"/>
    </source>
</evidence>
<evidence type="ECO:0000256" key="2">
    <source>
        <dbReference type="ARBA" id="ARBA00022691"/>
    </source>
</evidence>
<evidence type="ECO:0000313" key="8">
    <source>
        <dbReference type="EMBL" id="PVY42007.1"/>
    </source>
</evidence>
<comment type="cofactor">
    <cofactor evidence="1">
        <name>[4Fe-4S] cluster</name>
        <dbReference type="ChEBI" id="CHEBI:49883"/>
    </cofactor>
</comment>